<protein>
    <recommendedName>
        <fullName evidence="5">Aminopeptidase N</fullName>
        <ecNumber evidence="4">3.4.11.2</ecNumber>
    </recommendedName>
</protein>
<dbReference type="SUPFAM" id="SSF55486">
    <property type="entry name" value="Metalloproteases ('zincins'), catalytic domain"/>
    <property type="match status" value="1"/>
</dbReference>
<dbReference type="Pfam" id="PF13646">
    <property type="entry name" value="HEAT_2"/>
    <property type="match status" value="1"/>
</dbReference>
<evidence type="ECO:0000256" key="1">
    <source>
        <dbReference type="ARBA" id="ARBA00000098"/>
    </source>
</evidence>
<dbReference type="Gene3D" id="2.60.40.1730">
    <property type="entry name" value="tricorn interacting facor f3 domain"/>
    <property type="match status" value="1"/>
</dbReference>
<sequence length="833" mass="95920">MSTSIIKHLLLSFLLSIYCSFTWAQDDKKDNLLVYKAANEKINELVHTKLDVSFNYPKRQLNGKAWITLKPYFYSTDSLTLHAKGMDIKQVALITGNTKKTLRYSYDSLFLKIQLDKKYEATDQYDIFIDYVAKPDELKANGSRAITSAKGLYFINPDSTISGKPVQIWTQGETEASSVWFPTIDSPNQKTTQEIYITVPRQYKTLSNGLLLKQTENKDGTRTDYWKMNHPHAPYLFMMAVGDFKIAKDRWKNIPLEYYLEPKYAPYAQAIFGDTPKMMEFFSQKLGIDYPWEKYAQIVVRDYVSGAMENTTATLHGDFVQQTDREIIDEHAGEEVIAHELFHHWFGNYVTAESWGNLAINESFANFSEMLWIEHKHGKDEGDAKNYEDMQSYLNDLSAINKSLIRFYYKDKEDMFDVVSYQKGGRILNMLRNIIGEDAFFKSLHIFLKQHAFKTGEAHQFRLAVEEATGKDMNWFFNQWFFGAGHPKLEIRYQWNETAKKQYVYLKQTQENNTFTLPFKIDIYRGKDKETLTYTLQKKSDTLTFSLNAKPDLINIDADKVLLVEKDDEKSMEQYLFQQKNAPLYLDRLEALETAIAKPHEKYANEIILNALNDPSYRIRIKAIDALNFQKKAHSAAIPLLRKIVENDPKTIVQATAIDALAKKRDKNDLPLFMKALHSNSYSVQAAALAAITSSDFNVALDKAKELKNQAEGSLSNAIVSILASNGDINDFDFIVQAFREASPQSKIQMSQDLILMLGKINDTHLVKSNIDELYNWGLQYKNYGLDKYAVGLMDTLISFKQDLLKTSIPQTDKKAIQEQIDYTEKTIDKLLK</sequence>
<dbReference type="Pfam" id="PF17900">
    <property type="entry name" value="Peptidase_M1_N"/>
    <property type="match status" value="1"/>
</dbReference>
<dbReference type="InterPro" id="IPR050344">
    <property type="entry name" value="Peptidase_M1_aminopeptidases"/>
</dbReference>
<dbReference type="PANTHER" id="PTHR11533">
    <property type="entry name" value="PROTEASE M1 ZINC METALLOPROTEASE"/>
    <property type="match status" value="1"/>
</dbReference>
<proteinExistence type="inferred from homology"/>
<comment type="catalytic activity">
    <reaction evidence="1">
        <text>Release of an N-terminal amino acid, Xaa-|-Yaa- from a peptide, amide or arylamide. Xaa is preferably Ala, but may be most amino acids including Pro (slow action). When a terminal hydrophobic residue is followed by a prolyl residue, the two may be released as an intact Xaa-Pro dipeptide.</text>
        <dbReference type="EC" id="3.4.11.2"/>
    </reaction>
</comment>
<evidence type="ECO:0000256" key="10">
    <source>
        <dbReference type="ARBA" id="ARBA00022833"/>
    </source>
</evidence>
<dbReference type="Proteomes" id="UP001597118">
    <property type="component" value="Unassembled WGS sequence"/>
</dbReference>
<keyword evidence="16" id="KW-1185">Reference proteome</keyword>
<dbReference type="Gene3D" id="1.10.390.10">
    <property type="entry name" value="Neutral Protease Domain 2"/>
    <property type="match status" value="1"/>
</dbReference>
<evidence type="ECO:0000256" key="8">
    <source>
        <dbReference type="ARBA" id="ARBA00022723"/>
    </source>
</evidence>
<dbReference type="InterPro" id="IPR027268">
    <property type="entry name" value="Peptidase_M4/M1_CTD_sf"/>
</dbReference>
<dbReference type="PRINTS" id="PR00756">
    <property type="entry name" value="ALADIPTASE"/>
</dbReference>
<dbReference type="InterPro" id="IPR011989">
    <property type="entry name" value="ARM-like"/>
</dbReference>
<organism evidence="15 16">
    <name type="scientific">Pseudopedobacter beijingensis</name>
    <dbReference type="NCBI Taxonomy" id="1207056"/>
    <lineage>
        <taxon>Bacteria</taxon>
        <taxon>Pseudomonadati</taxon>
        <taxon>Bacteroidota</taxon>
        <taxon>Sphingobacteriia</taxon>
        <taxon>Sphingobacteriales</taxon>
        <taxon>Sphingobacteriaceae</taxon>
        <taxon>Pseudopedobacter</taxon>
    </lineage>
</organism>
<comment type="cofactor">
    <cofactor evidence="2">
        <name>Zn(2+)</name>
        <dbReference type="ChEBI" id="CHEBI:29105"/>
    </cofactor>
</comment>
<evidence type="ECO:0000256" key="9">
    <source>
        <dbReference type="ARBA" id="ARBA00022801"/>
    </source>
</evidence>
<evidence type="ECO:0000313" key="16">
    <source>
        <dbReference type="Proteomes" id="UP001597118"/>
    </source>
</evidence>
<feature type="signal peptide" evidence="12">
    <location>
        <begin position="1"/>
        <end position="24"/>
    </location>
</feature>
<dbReference type="InterPro" id="IPR014782">
    <property type="entry name" value="Peptidase_M1_dom"/>
</dbReference>
<evidence type="ECO:0000256" key="5">
    <source>
        <dbReference type="ARBA" id="ARBA00015611"/>
    </source>
</evidence>
<dbReference type="InterPro" id="IPR042097">
    <property type="entry name" value="Aminopeptidase_N-like_N_sf"/>
</dbReference>
<keyword evidence="8" id="KW-0479">Metal-binding</keyword>
<dbReference type="Gene3D" id="1.25.10.10">
    <property type="entry name" value="Leucine-rich Repeat Variant"/>
    <property type="match status" value="1"/>
</dbReference>
<evidence type="ECO:0000256" key="11">
    <source>
        <dbReference type="ARBA" id="ARBA00023049"/>
    </source>
</evidence>
<name>A0ABW4IBJ4_9SPHI</name>
<dbReference type="SUPFAM" id="SSF48371">
    <property type="entry name" value="ARM repeat"/>
    <property type="match status" value="1"/>
</dbReference>
<dbReference type="InterPro" id="IPR001930">
    <property type="entry name" value="Peptidase_M1"/>
</dbReference>
<evidence type="ECO:0000256" key="4">
    <source>
        <dbReference type="ARBA" id="ARBA00012564"/>
    </source>
</evidence>
<gene>
    <name evidence="15" type="ORF">ACFSAH_05675</name>
</gene>
<evidence type="ECO:0000259" key="13">
    <source>
        <dbReference type="Pfam" id="PF01433"/>
    </source>
</evidence>
<evidence type="ECO:0000256" key="7">
    <source>
        <dbReference type="ARBA" id="ARBA00022670"/>
    </source>
</evidence>
<evidence type="ECO:0000313" key="15">
    <source>
        <dbReference type="EMBL" id="MFD1629359.1"/>
    </source>
</evidence>
<accession>A0ABW4IBJ4</accession>
<keyword evidence="9" id="KW-0378">Hydrolase</keyword>
<feature type="domain" description="Aminopeptidase N-like N-terminal" evidence="14">
    <location>
        <begin position="47"/>
        <end position="236"/>
    </location>
</feature>
<evidence type="ECO:0000256" key="2">
    <source>
        <dbReference type="ARBA" id="ARBA00001947"/>
    </source>
</evidence>
<dbReference type="Pfam" id="PF01433">
    <property type="entry name" value="Peptidase_M1"/>
    <property type="match status" value="1"/>
</dbReference>
<dbReference type="SUPFAM" id="SSF63737">
    <property type="entry name" value="Leukotriene A4 hydrolase N-terminal domain"/>
    <property type="match status" value="1"/>
</dbReference>
<comment type="similarity">
    <text evidence="3">Belongs to the peptidase M1 family.</text>
</comment>
<dbReference type="GO" id="GO:0004177">
    <property type="term" value="F:aminopeptidase activity"/>
    <property type="evidence" value="ECO:0007669"/>
    <property type="project" value="UniProtKB-KW"/>
</dbReference>
<reference evidence="16" key="1">
    <citation type="journal article" date="2019" name="Int. J. Syst. Evol. Microbiol.">
        <title>The Global Catalogue of Microorganisms (GCM) 10K type strain sequencing project: providing services to taxonomists for standard genome sequencing and annotation.</title>
        <authorList>
            <consortium name="The Broad Institute Genomics Platform"/>
            <consortium name="The Broad Institute Genome Sequencing Center for Infectious Disease"/>
            <person name="Wu L."/>
            <person name="Ma J."/>
        </authorList>
    </citation>
    <scope>NUCLEOTIDE SEQUENCE [LARGE SCALE GENOMIC DNA]</scope>
    <source>
        <strain evidence="16">CCUG 53762</strain>
    </source>
</reference>
<evidence type="ECO:0000259" key="14">
    <source>
        <dbReference type="Pfam" id="PF17900"/>
    </source>
</evidence>
<dbReference type="EC" id="3.4.11.2" evidence="4"/>
<keyword evidence="6 15" id="KW-0031">Aminopeptidase</keyword>
<evidence type="ECO:0000256" key="6">
    <source>
        <dbReference type="ARBA" id="ARBA00022438"/>
    </source>
</evidence>
<keyword evidence="12" id="KW-0732">Signal</keyword>
<dbReference type="InterPro" id="IPR045357">
    <property type="entry name" value="Aminopeptidase_N-like_N"/>
</dbReference>
<dbReference type="EMBL" id="JBHUDG010000004">
    <property type="protein sequence ID" value="MFD1629359.1"/>
    <property type="molecule type" value="Genomic_DNA"/>
</dbReference>
<keyword evidence="11" id="KW-0482">Metalloprotease</keyword>
<evidence type="ECO:0000256" key="3">
    <source>
        <dbReference type="ARBA" id="ARBA00010136"/>
    </source>
</evidence>
<feature type="domain" description="Peptidase M1 membrane alanine aminopeptidase" evidence="13">
    <location>
        <begin position="275"/>
        <end position="480"/>
    </location>
</feature>
<dbReference type="PANTHER" id="PTHR11533:SF174">
    <property type="entry name" value="PUROMYCIN-SENSITIVE AMINOPEPTIDASE-RELATED"/>
    <property type="match status" value="1"/>
</dbReference>
<feature type="chain" id="PRO_5045379434" description="Aminopeptidase N" evidence="12">
    <location>
        <begin position="25"/>
        <end position="833"/>
    </location>
</feature>
<dbReference type="CDD" id="cd09603">
    <property type="entry name" value="M1_APN_like"/>
    <property type="match status" value="1"/>
</dbReference>
<comment type="caution">
    <text evidence="15">The sequence shown here is derived from an EMBL/GenBank/DDBJ whole genome shotgun (WGS) entry which is preliminary data.</text>
</comment>
<evidence type="ECO:0000256" key="12">
    <source>
        <dbReference type="SAM" id="SignalP"/>
    </source>
</evidence>
<keyword evidence="10" id="KW-0862">Zinc</keyword>
<keyword evidence="7" id="KW-0645">Protease</keyword>
<dbReference type="RefSeq" id="WP_379661739.1">
    <property type="nucleotide sequence ID" value="NZ_JBHUDG010000004.1"/>
</dbReference>
<dbReference type="InterPro" id="IPR016024">
    <property type="entry name" value="ARM-type_fold"/>
</dbReference>